<protein>
    <recommendedName>
        <fullName evidence="2">3beta-hydroxysteroid 3-dehydrogenase</fullName>
        <ecNumber evidence="2">1.1.1.270</ecNumber>
    </recommendedName>
</protein>
<dbReference type="InterPro" id="IPR051593">
    <property type="entry name" value="Ergosterol_Biosynth_ERG27"/>
</dbReference>
<dbReference type="Proteomes" id="UP000030104">
    <property type="component" value="Unassembled WGS sequence"/>
</dbReference>
<dbReference type="PANTHER" id="PTHR43647">
    <property type="entry name" value="DEHYDROGENASE"/>
    <property type="match status" value="1"/>
</dbReference>
<dbReference type="PANTHER" id="PTHR43647:SF2">
    <property type="entry name" value="DEHYDROGENASE"/>
    <property type="match status" value="1"/>
</dbReference>
<dbReference type="STRING" id="40296.A0A0A2L6E7"/>
<dbReference type="AlphaFoldDB" id="A0A0A2L6E7"/>
<dbReference type="InterPro" id="IPR036291">
    <property type="entry name" value="NAD(P)-bd_dom_sf"/>
</dbReference>
<dbReference type="InterPro" id="IPR002347">
    <property type="entry name" value="SDR_fam"/>
</dbReference>
<name>A0A0A2L6E7_PENIT</name>
<evidence type="ECO:0000313" key="5">
    <source>
        <dbReference type="Proteomes" id="UP000030104"/>
    </source>
</evidence>
<sequence>MPFFQPRMTPSPLNFKLTGQTVVVTGPTAGLGFETCRQLMGLECHTIILACRDISKGFRTRSTLLSDFDGVLSFTSQVTSDIPVVDILILNAGIGFVGDFRSTPDGHEVTLQTNYLSNVLLVLELLPYLQQSIKGHQPARITWLGSRSAYDSNLVRKIPPGSDIFRYLDNPTNYSTKDRYADTKLLCLAFLYSLSEHLDSQTHPWGDGDDDNAATIGAGLNNRAAAAGDKAIVLVNMVCPGLINTDFTYKYIPFWAKVLVLLLLFLVARTVRQGVWIIMHAAGIAGEESRGQFLLIKNVTT</sequence>
<dbReference type="PRINTS" id="PR00081">
    <property type="entry name" value="GDHRDH"/>
</dbReference>
<dbReference type="HOGENOM" id="CLU_010194_44_4_1"/>
<keyword evidence="3" id="KW-0472">Membrane</keyword>
<dbReference type="PhylomeDB" id="A0A0A2L6E7"/>
<dbReference type="Gene3D" id="3.40.50.720">
    <property type="entry name" value="NAD(P)-binding Rossmann-like Domain"/>
    <property type="match status" value="1"/>
</dbReference>
<dbReference type="EMBL" id="JQGA01000446">
    <property type="protein sequence ID" value="KGO75652.1"/>
    <property type="molecule type" value="Genomic_DNA"/>
</dbReference>
<dbReference type="GO" id="GO:0005789">
    <property type="term" value="C:endoplasmic reticulum membrane"/>
    <property type="evidence" value="ECO:0007669"/>
    <property type="project" value="TreeGrafter"/>
</dbReference>
<evidence type="ECO:0000256" key="3">
    <source>
        <dbReference type="SAM" id="Phobius"/>
    </source>
</evidence>
<dbReference type="EC" id="1.1.1.270" evidence="2"/>
<keyword evidence="5" id="KW-1185">Reference proteome</keyword>
<evidence type="ECO:0000256" key="1">
    <source>
        <dbReference type="ARBA" id="ARBA00023589"/>
    </source>
</evidence>
<dbReference type="GO" id="GO:0005811">
    <property type="term" value="C:lipid droplet"/>
    <property type="evidence" value="ECO:0007669"/>
    <property type="project" value="TreeGrafter"/>
</dbReference>
<reference evidence="4 5" key="1">
    <citation type="journal article" date="2015" name="Mol. Plant Microbe Interact.">
        <title>Genome, transcriptome, and functional analyses of Penicillium expansum provide new insights into secondary metabolism and pathogenicity.</title>
        <authorList>
            <person name="Ballester A.R."/>
            <person name="Marcet-Houben M."/>
            <person name="Levin E."/>
            <person name="Sela N."/>
            <person name="Selma-Lazaro C."/>
            <person name="Carmona L."/>
            <person name="Wisniewski M."/>
            <person name="Droby S."/>
            <person name="Gonzalez-Candelas L."/>
            <person name="Gabaldon T."/>
        </authorList>
    </citation>
    <scope>NUCLEOTIDE SEQUENCE [LARGE SCALE GENOMIC DNA]</scope>
    <source>
        <strain evidence="4 5">PHI-1</strain>
    </source>
</reference>
<keyword evidence="3" id="KW-1133">Transmembrane helix</keyword>
<dbReference type="Pfam" id="PF00106">
    <property type="entry name" value="adh_short"/>
    <property type="match status" value="1"/>
</dbReference>
<evidence type="ECO:0000313" key="4">
    <source>
        <dbReference type="EMBL" id="KGO75652.1"/>
    </source>
</evidence>
<dbReference type="GO" id="GO:0000253">
    <property type="term" value="F:3-beta-hydroxysteroid 3-dehydrogenase (NADP+) activity"/>
    <property type="evidence" value="ECO:0007669"/>
    <property type="project" value="UniProtKB-EC"/>
</dbReference>
<dbReference type="GO" id="GO:0005741">
    <property type="term" value="C:mitochondrial outer membrane"/>
    <property type="evidence" value="ECO:0007669"/>
    <property type="project" value="TreeGrafter"/>
</dbReference>
<feature type="transmembrane region" description="Helical" evidence="3">
    <location>
        <begin position="254"/>
        <end position="271"/>
    </location>
</feature>
<gene>
    <name evidence="4" type="ORF">PITC_030770</name>
</gene>
<accession>A0A0A2L6E7</accession>
<comment type="pathway">
    <text evidence="1">Steroid biosynthesis; zymosterol biosynthesis; zymosterol from lanosterol: step 5/6.</text>
</comment>
<keyword evidence="3" id="KW-0812">Transmembrane</keyword>
<dbReference type="OrthoDB" id="542013at2759"/>
<organism evidence="4 5">
    <name type="scientific">Penicillium italicum</name>
    <name type="common">Blue mold</name>
    <dbReference type="NCBI Taxonomy" id="40296"/>
    <lineage>
        <taxon>Eukaryota</taxon>
        <taxon>Fungi</taxon>
        <taxon>Dikarya</taxon>
        <taxon>Ascomycota</taxon>
        <taxon>Pezizomycotina</taxon>
        <taxon>Eurotiomycetes</taxon>
        <taxon>Eurotiomycetidae</taxon>
        <taxon>Eurotiales</taxon>
        <taxon>Aspergillaceae</taxon>
        <taxon>Penicillium</taxon>
    </lineage>
</organism>
<proteinExistence type="predicted"/>
<evidence type="ECO:0000256" key="2">
    <source>
        <dbReference type="ARBA" id="ARBA00023621"/>
    </source>
</evidence>
<dbReference type="OMA" id="CHTIILA"/>
<comment type="caution">
    <text evidence="4">The sequence shown here is derived from an EMBL/GenBank/DDBJ whole genome shotgun (WGS) entry which is preliminary data.</text>
</comment>
<dbReference type="SUPFAM" id="SSF51735">
    <property type="entry name" value="NAD(P)-binding Rossmann-fold domains"/>
    <property type="match status" value="1"/>
</dbReference>